<dbReference type="InterPro" id="IPR000924">
    <property type="entry name" value="Glu/Gln-tRNA-synth"/>
</dbReference>
<gene>
    <name evidence="10" type="primary">gltX</name>
    <name evidence="13" type="ordered locus">Tter_0077</name>
</gene>
<evidence type="ECO:0000256" key="4">
    <source>
        <dbReference type="ARBA" id="ARBA00022723"/>
    </source>
</evidence>
<keyword evidence="5 10" id="KW-0547">Nucleotide-binding</keyword>
<accession>D1CDJ3</accession>
<dbReference type="HAMAP" id="MF_00022">
    <property type="entry name" value="Glu_tRNA_synth_type1"/>
    <property type="match status" value="1"/>
</dbReference>
<dbReference type="InterPro" id="IPR004527">
    <property type="entry name" value="Glu-tRNA-ligase_bac/mito"/>
</dbReference>
<dbReference type="GO" id="GO:0008270">
    <property type="term" value="F:zinc ion binding"/>
    <property type="evidence" value="ECO:0007669"/>
    <property type="project" value="InterPro"/>
</dbReference>
<dbReference type="eggNOG" id="COG0008">
    <property type="taxonomic scope" value="Bacteria"/>
</dbReference>
<evidence type="ECO:0000256" key="9">
    <source>
        <dbReference type="ARBA" id="ARBA00023146"/>
    </source>
</evidence>
<keyword evidence="3 10" id="KW-0436">Ligase</keyword>
<dbReference type="GO" id="GO:0005524">
    <property type="term" value="F:ATP binding"/>
    <property type="evidence" value="ECO:0007669"/>
    <property type="project" value="UniProtKB-UniRule"/>
</dbReference>
<dbReference type="Pfam" id="PF19269">
    <property type="entry name" value="Anticodon_2"/>
    <property type="match status" value="1"/>
</dbReference>
<comment type="catalytic activity">
    <reaction evidence="10">
        <text>tRNA(Glu) + L-glutamate + ATP = L-glutamyl-tRNA(Glu) + AMP + diphosphate</text>
        <dbReference type="Rhea" id="RHEA:23540"/>
        <dbReference type="Rhea" id="RHEA-COMP:9663"/>
        <dbReference type="Rhea" id="RHEA-COMP:9680"/>
        <dbReference type="ChEBI" id="CHEBI:29985"/>
        <dbReference type="ChEBI" id="CHEBI:30616"/>
        <dbReference type="ChEBI" id="CHEBI:33019"/>
        <dbReference type="ChEBI" id="CHEBI:78442"/>
        <dbReference type="ChEBI" id="CHEBI:78520"/>
        <dbReference type="ChEBI" id="CHEBI:456215"/>
        <dbReference type="EC" id="6.1.1.17"/>
    </reaction>
</comment>
<evidence type="ECO:0000259" key="12">
    <source>
        <dbReference type="Pfam" id="PF19269"/>
    </source>
</evidence>
<proteinExistence type="inferred from homology"/>
<dbReference type="Gene3D" id="1.10.8.70">
    <property type="entry name" value="Glutamate-tRNA synthetase, class I, anticodon-binding domain 1"/>
    <property type="match status" value="1"/>
</dbReference>
<evidence type="ECO:0000256" key="3">
    <source>
        <dbReference type="ARBA" id="ARBA00022598"/>
    </source>
</evidence>
<evidence type="ECO:0000256" key="5">
    <source>
        <dbReference type="ARBA" id="ARBA00022741"/>
    </source>
</evidence>
<name>D1CDJ3_THET1</name>
<feature type="short sequence motif" description="'HIGH' region" evidence="10">
    <location>
        <begin position="11"/>
        <end position="21"/>
    </location>
</feature>
<feature type="short sequence motif" description="'KMSKS' region" evidence="10">
    <location>
        <begin position="252"/>
        <end position="256"/>
    </location>
</feature>
<dbReference type="SUPFAM" id="SSF52374">
    <property type="entry name" value="Nucleotidylyl transferase"/>
    <property type="match status" value="1"/>
</dbReference>
<keyword evidence="2 10" id="KW-0963">Cytoplasm</keyword>
<dbReference type="PRINTS" id="PR00987">
    <property type="entry name" value="TRNASYNTHGLU"/>
</dbReference>
<dbReference type="AlphaFoldDB" id="D1CDJ3"/>
<dbReference type="STRING" id="525904.Tter_0077"/>
<dbReference type="PANTHER" id="PTHR43311:SF2">
    <property type="entry name" value="GLUTAMATE--TRNA LIGASE, MITOCHONDRIAL-RELATED"/>
    <property type="match status" value="1"/>
</dbReference>
<comment type="similarity">
    <text evidence="1 10">Belongs to the class-I aminoacyl-tRNA synthetase family. Glutamate--tRNA ligase type 1 subfamily.</text>
</comment>
<evidence type="ECO:0000256" key="1">
    <source>
        <dbReference type="ARBA" id="ARBA00007894"/>
    </source>
</evidence>
<dbReference type="GO" id="GO:0004818">
    <property type="term" value="F:glutamate-tRNA ligase activity"/>
    <property type="evidence" value="ECO:0007669"/>
    <property type="project" value="UniProtKB-UniRule"/>
</dbReference>
<dbReference type="Proteomes" id="UP000000323">
    <property type="component" value="Chromosome 1"/>
</dbReference>
<keyword evidence="8 10" id="KW-0648">Protein biosynthesis</keyword>
<dbReference type="SUPFAM" id="SSF48163">
    <property type="entry name" value="An anticodon-binding domain of class I aminoacyl-tRNA synthetases"/>
    <property type="match status" value="1"/>
</dbReference>
<dbReference type="CDD" id="cd00808">
    <property type="entry name" value="GluRS_core"/>
    <property type="match status" value="1"/>
</dbReference>
<evidence type="ECO:0000256" key="2">
    <source>
        <dbReference type="ARBA" id="ARBA00022490"/>
    </source>
</evidence>
<organism evidence="13 14">
    <name type="scientific">Thermobaculum terrenum (strain ATCC BAA-798 / CCMEE 7001 / YNP1)</name>
    <dbReference type="NCBI Taxonomy" id="525904"/>
    <lineage>
        <taxon>Bacteria</taxon>
        <taxon>Bacillati</taxon>
        <taxon>Chloroflexota</taxon>
        <taxon>Chloroflexia</taxon>
        <taxon>Candidatus Thermobaculales</taxon>
        <taxon>Candidatus Thermobaculaceae</taxon>
        <taxon>Thermobaculum</taxon>
    </lineage>
</organism>
<evidence type="ECO:0000313" key="14">
    <source>
        <dbReference type="Proteomes" id="UP000000323"/>
    </source>
</evidence>
<keyword evidence="7 10" id="KW-0067">ATP-binding</keyword>
<dbReference type="RefSeq" id="WP_012874034.1">
    <property type="nucleotide sequence ID" value="NC_013525.1"/>
</dbReference>
<dbReference type="HOGENOM" id="CLU_015768_6_3_0"/>
<dbReference type="EC" id="6.1.1.17" evidence="10"/>
<comment type="subunit">
    <text evidence="10">Monomer.</text>
</comment>
<dbReference type="PANTHER" id="PTHR43311">
    <property type="entry name" value="GLUTAMATE--TRNA LIGASE"/>
    <property type="match status" value="1"/>
</dbReference>
<dbReference type="InterPro" id="IPR049940">
    <property type="entry name" value="GluQ/Sye"/>
</dbReference>
<dbReference type="InterPro" id="IPR014729">
    <property type="entry name" value="Rossmann-like_a/b/a_fold"/>
</dbReference>
<protein>
    <recommendedName>
        <fullName evidence="10">Glutamate--tRNA ligase</fullName>
        <ecNumber evidence="10">6.1.1.17</ecNumber>
    </recommendedName>
    <alternativeName>
        <fullName evidence="10">Glutamyl-tRNA synthetase</fullName>
        <shortName evidence="10">GluRS</shortName>
    </alternativeName>
</protein>
<feature type="domain" description="Glutamyl/glutaminyl-tRNA synthetase class Ib catalytic" evidence="11">
    <location>
        <begin position="4"/>
        <end position="321"/>
    </location>
</feature>
<dbReference type="InterPro" id="IPR045462">
    <property type="entry name" value="aa-tRNA-synth_I_cd-bd"/>
</dbReference>
<dbReference type="PROSITE" id="PS00178">
    <property type="entry name" value="AA_TRNA_LIGASE_I"/>
    <property type="match status" value="1"/>
</dbReference>
<dbReference type="InterPro" id="IPR033910">
    <property type="entry name" value="GluRS_core"/>
</dbReference>
<feature type="domain" description="Aminoacyl-tRNA synthetase class I anticodon-binding" evidence="12">
    <location>
        <begin position="336"/>
        <end position="482"/>
    </location>
</feature>
<dbReference type="GO" id="GO:0006424">
    <property type="term" value="P:glutamyl-tRNA aminoacylation"/>
    <property type="evidence" value="ECO:0007669"/>
    <property type="project" value="UniProtKB-UniRule"/>
</dbReference>
<dbReference type="KEGG" id="ttr:Tter_0077"/>
<keyword evidence="14" id="KW-1185">Reference proteome</keyword>
<dbReference type="InterPro" id="IPR001412">
    <property type="entry name" value="aa-tRNA-synth_I_CS"/>
</dbReference>
<feature type="binding site" evidence="10">
    <location>
        <position position="255"/>
    </location>
    <ligand>
        <name>ATP</name>
        <dbReference type="ChEBI" id="CHEBI:30616"/>
    </ligand>
</feature>
<keyword evidence="4" id="KW-0479">Metal-binding</keyword>
<evidence type="ECO:0000256" key="8">
    <source>
        <dbReference type="ARBA" id="ARBA00022917"/>
    </source>
</evidence>
<keyword evidence="6" id="KW-0862">Zinc</keyword>
<evidence type="ECO:0000313" key="13">
    <source>
        <dbReference type="EMBL" id="ACZ40999.1"/>
    </source>
</evidence>
<dbReference type="Gene3D" id="3.40.50.620">
    <property type="entry name" value="HUPs"/>
    <property type="match status" value="1"/>
</dbReference>
<keyword evidence="9 10" id="KW-0030">Aminoacyl-tRNA synthetase</keyword>
<dbReference type="InterPro" id="IPR020752">
    <property type="entry name" value="Glu-tRNA-synth_I_codon-bd_sub1"/>
</dbReference>
<dbReference type="InterPro" id="IPR008925">
    <property type="entry name" value="aa_tRNA-synth_I_cd-bd_sf"/>
</dbReference>
<comment type="subcellular location">
    <subcellularLocation>
        <location evidence="10">Cytoplasm</location>
    </subcellularLocation>
</comment>
<dbReference type="InterPro" id="IPR020751">
    <property type="entry name" value="aa-tRNA-synth_I_codon-bd_sub2"/>
</dbReference>
<dbReference type="InterPro" id="IPR020058">
    <property type="entry name" value="Glu/Gln-tRNA-synth_Ib_cat-dom"/>
</dbReference>
<dbReference type="GO" id="GO:0000049">
    <property type="term" value="F:tRNA binding"/>
    <property type="evidence" value="ECO:0007669"/>
    <property type="project" value="InterPro"/>
</dbReference>
<sequence>MNSEVRVRFPPSPTGYLHVGNLRTAVFNWLLARHHGGKFILRIEDTDRARVVPGAVEVIYETLRWIGIDWDEGPDIGGPHAPYVQSERKEIYREYAELLISQGKAYRCFCSQERLEALREEQRKNNLPTRYDRKCRYLGPEEAKRLVDSGQPYVVRFATPLEGTTTMVDLLRGPVTYQNDQIDDFVILKSDGYPPYHFAVVVDDHLMGITHVLRGDEYISSGARDILLHEALGWNPPLYAHTAIILGPDRSRLSKRHGALPALEYRDIGIIPEAMFNYLALLGASYSADREIFSREELIELFDIDKMSPSPAIFDANKLEWMNAYYINHVLSVDDLASRVKPILENAGLVKTEDLDEGYLIEVIGLVKDRIKLLPDVVELTDFFFRDPDPSAEEIAGKKLTLQEAQELLQKVKDRVSPIDNWSEEILETELRSMASELGVKTGTLFMLIRVAITGKTASPGLFETMAVLGKDRTISRIGRAIDKLDLVVHGG</sequence>
<evidence type="ECO:0000256" key="7">
    <source>
        <dbReference type="ARBA" id="ARBA00022840"/>
    </source>
</evidence>
<reference evidence="14" key="1">
    <citation type="journal article" date="2010" name="Stand. Genomic Sci.">
        <title>Complete genome sequence of 'Thermobaculum terrenum' type strain (YNP1).</title>
        <authorList>
            <person name="Kiss H."/>
            <person name="Cleland D."/>
            <person name="Lapidus A."/>
            <person name="Lucas S."/>
            <person name="Glavina Del Rio T."/>
            <person name="Nolan M."/>
            <person name="Tice H."/>
            <person name="Han C."/>
            <person name="Goodwin L."/>
            <person name="Pitluck S."/>
            <person name="Liolios K."/>
            <person name="Ivanova N."/>
            <person name="Mavromatis K."/>
            <person name="Ovchinnikova G."/>
            <person name="Pati A."/>
            <person name="Chen A."/>
            <person name="Palaniappan K."/>
            <person name="Land M."/>
            <person name="Hauser L."/>
            <person name="Chang Y."/>
            <person name="Jeffries C."/>
            <person name="Lu M."/>
            <person name="Brettin T."/>
            <person name="Detter J."/>
            <person name="Goker M."/>
            <person name="Tindall B."/>
            <person name="Beck B."/>
            <person name="McDermott T."/>
            <person name="Woyke T."/>
            <person name="Bristow J."/>
            <person name="Eisen J."/>
            <person name="Markowitz V."/>
            <person name="Hugenholtz P."/>
            <person name="Kyrpides N."/>
            <person name="Klenk H."/>
            <person name="Cheng J."/>
        </authorList>
    </citation>
    <scope>NUCLEOTIDE SEQUENCE [LARGE SCALE GENOMIC DNA]</scope>
    <source>
        <strain evidence="14">ATCC BAA-798 / YNP1</strain>
    </source>
</reference>
<dbReference type="EMBL" id="CP001825">
    <property type="protein sequence ID" value="ACZ40999.1"/>
    <property type="molecule type" value="Genomic_DNA"/>
</dbReference>
<evidence type="ECO:0000259" key="11">
    <source>
        <dbReference type="Pfam" id="PF00749"/>
    </source>
</evidence>
<evidence type="ECO:0000256" key="10">
    <source>
        <dbReference type="HAMAP-Rule" id="MF_00022"/>
    </source>
</evidence>
<dbReference type="FunFam" id="3.40.50.620:FF:000045">
    <property type="entry name" value="Glutamate--tRNA ligase, mitochondrial"/>
    <property type="match status" value="1"/>
</dbReference>
<dbReference type="GO" id="GO:0005829">
    <property type="term" value="C:cytosol"/>
    <property type="evidence" value="ECO:0007669"/>
    <property type="project" value="TreeGrafter"/>
</dbReference>
<dbReference type="OrthoDB" id="9807503at2"/>
<evidence type="ECO:0000256" key="6">
    <source>
        <dbReference type="ARBA" id="ARBA00022833"/>
    </source>
</evidence>
<dbReference type="Gene3D" id="1.10.10.350">
    <property type="match status" value="1"/>
</dbReference>
<comment type="caution">
    <text evidence="10">Lacks conserved residue(s) required for the propagation of feature annotation.</text>
</comment>
<dbReference type="Pfam" id="PF00749">
    <property type="entry name" value="tRNA-synt_1c"/>
    <property type="match status" value="1"/>
</dbReference>
<comment type="function">
    <text evidence="10">Catalyzes the attachment of glutamate to tRNA(Glu) in a two-step reaction: glutamate is first activated by ATP to form Glu-AMP and then transferred to the acceptor end of tRNA(Glu).</text>
</comment>
<dbReference type="NCBIfam" id="TIGR00464">
    <property type="entry name" value="gltX_bact"/>
    <property type="match status" value="1"/>
</dbReference>